<name>A0A939BF36_9FIRM</name>
<proteinExistence type="predicted"/>
<dbReference type="PRINTS" id="PR00032">
    <property type="entry name" value="HTHARAC"/>
</dbReference>
<dbReference type="RefSeq" id="WP_204447809.1">
    <property type="nucleotide sequence ID" value="NZ_JACJKY010000022.1"/>
</dbReference>
<evidence type="ECO:0000256" key="1">
    <source>
        <dbReference type="ARBA" id="ARBA00023015"/>
    </source>
</evidence>
<dbReference type="AlphaFoldDB" id="A0A939BF36"/>
<evidence type="ECO:0000256" key="3">
    <source>
        <dbReference type="ARBA" id="ARBA00023163"/>
    </source>
</evidence>
<reference evidence="5" key="1">
    <citation type="submission" date="2020-08" db="EMBL/GenBank/DDBJ databases">
        <authorList>
            <person name="Cejkova D."/>
            <person name="Kubasova T."/>
            <person name="Jahodarova E."/>
            <person name="Rychlik I."/>
        </authorList>
    </citation>
    <scope>NUCLEOTIDE SEQUENCE</scope>
    <source>
        <strain evidence="5">An559</strain>
    </source>
</reference>
<evidence type="ECO:0000259" key="4">
    <source>
        <dbReference type="PROSITE" id="PS01124"/>
    </source>
</evidence>
<dbReference type="InterPro" id="IPR020449">
    <property type="entry name" value="Tscrpt_reg_AraC-type_HTH"/>
</dbReference>
<dbReference type="GO" id="GO:0003700">
    <property type="term" value="F:DNA-binding transcription factor activity"/>
    <property type="evidence" value="ECO:0007669"/>
    <property type="project" value="InterPro"/>
</dbReference>
<reference evidence="5" key="2">
    <citation type="journal article" date="2021" name="Sci. Rep.">
        <title>The distribution of antibiotic resistance genes in chicken gut microbiota commensals.</title>
        <authorList>
            <person name="Juricova H."/>
            <person name="Matiasovicova J."/>
            <person name="Kubasova T."/>
            <person name="Cejkova D."/>
            <person name="Rychlik I."/>
        </authorList>
    </citation>
    <scope>NUCLEOTIDE SEQUENCE</scope>
    <source>
        <strain evidence="5">An559</strain>
    </source>
</reference>
<dbReference type="Proteomes" id="UP000774750">
    <property type="component" value="Unassembled WGS sequence"/>
</dbReference>
<sequence length="178" mass="20298">MLNALPAKLSCPHEDRLIGLFEEIEWLLALPEQNRLKINALTQYLIADIAQSQRDSMQSLSKTNRHILKAITYIREHFTEEISISELIASLDLSKAYFNRTFKESCGQTPHQLILSLRMEKAGTLLRISDLSVTDIAKLCGFSDSSYFTLLFKRTHGCTPTVYRENFQITADSSEIQL</sequence>
<accession>A0A939BF36</accession>
<feature type="domain" description="HTH araC/xylS-type" evidence="4">
    <location>
        <begin position="68"/>
        <end position="166"/>
    </location>
</feature>
<evidence type="ECO:0000256" key="2">
    <source>
        <dbReference type="ARBA" id="ARBA00023125"/>
    </source>
</evidence>
<evidence type="ECO:0000313" key="6">
    <source>
        <dbReference type="Proteomes" id="UP000774750"/>
    </source>
</evidence>
<keyword evidence="1" id="KW-0805">Transcription regulation</keyword>
<dbReference type="EMBL" id="JACJKY010000022">
    <property type="protein sequence ID" value="MBM6921657.1"/>
    <property type="molecule type" value="Genomic_DNA"/>
</dbReference>
<dbReference type="PANTHER" id="PTHR43280:SF2">
    <property type="entry name" value="HTH-TYPE TRANSCRIPTIONAL REGULATOR EXSA"/>
    <property type="match status" value="1"/>
</dbReference>
<dbReference type="GO" id="GO:0043565">
    <property type="term" value="F:sequence-specific DNA binding"/>
    <property type="evidence" value="ECO:0007669"/>
    <property type="project" value="InterPro"/>
</dbReference>
<dbReference type="PANTHER" id="PTHR43280">
    <property type="entry name" value="ARAC-FAMILY TRANSCRIPTIONAL REGULATOR"/>
    <property type="match status" value="1"/>
</dbReference>
<dbReference type="InterPro" id="IPR009057">
    <property type="entry name" value="Homeodomain-like_sf"/>
</dbReference>
<evidence type="ECO:0000313" key="5">
    <source>
        <dbReference type="EMBL" id="MBM6921657.1"/>
    </source>
</evidence>
<dbReference type="Pfam" id="PF12833">
    <property type="entry name" value="HTH_18"/>
    <property type="match status" value="1"/>
</dbReference>
<keyword evidence="3" id="KW-0804">Transcription</keyword>
<comment type="caution">
    <text evidence="5">The sequence shown here is derived from an EMBL/GenBank/DDBJ whole genome shotgun (WGS) entry which is preliminary data.</text>
</comment>
<dbReference type="SUPFAM" id="SSF46689">
    <property type="entry name" value="Homeodomain-like"/>
    <property type="match status" value="2"/>
</dbReference>
<dbReference type="SMART" id="SM00342">
    <property type="entry name" value="HTH_ARAC"/>
    <property type="match status" value="1"/>
</dbReference>
<dbReference type="InterPro" id="IPR018060">
    <property type="entry name" value="HTH_AraC"/>
</dbReference>
<organism evidence="5 6">
    <name type="scientific">Merdimmobilis hominis</name>
    <dbReference type="NCBI Taxonomy" id="2897707"/>
    <lineage>
        <taxon>Bacteria</taxon>
        <taxon>Bacillati</taxon>
        <taxon>Bacillota</taxon>
        <taxon>Clostridia</taxon>
        <taxon>Eubacteriales</taxon>
        <taxon>Oscillospiraceae</taxon>
        <taxon>Merdimmobilis</taxon>
    </lineage>
</organism>
<dbReference type="PROSITE" id="PS01124">
    <property type="entry name" value="HTH_ARAC_FAMILY_2"/>
    <property type="match status" value="1"/>
</dbReference>
<keyword evidence="2" id="KW-0238">DNA-binding</keyword>
<dbReference type="Gene3D" id="1.10.10.60">
    <property type="entry name" value="Homeodomain-like"/>
    <property type="match status" value="2"/>
</dbReference>
<keyword evidence="6" id="KW-1185">Reference proteome</keyword>
<protein>
    <submittedName>
        <fullName evidence="5">Helix-turn-helix transcriptional regulator</fullName>
    </submittedName>
</protein>
<gene>
    <name evidence="5" type="ORF">H6A12_10900</name>
</gene>